<feature type="domain" description="Thioredoxin" evidence="2">
    <location>
        <begin position="35"/>
        <end position="164"/>
    </location>
</feature>
<reference evidence="3" key="1">
    <citation type="submission" date="2019-08" db="EMBL/GenBank/DDBJ databases">
        <title>The genome of the North American firefly Photinus pyralis.</title>
        <authorList>
            <consortium name="Photinus pyralis genome working group"/>
            <person name="Fallon T.R."/>
            <person name="Sander Lower S.E."/>
            <person name="Weng J.-K."/>
        </authorList>
    </citation>
    <scope>NUCLEOTIDE SEQUENCE</scope>
    <source>
        <strain evidence="3">TRF0915ILg1</strain>
        <tissue evidence="3">Whole body</tissue>
    </source>
</reference>
<dbReference type="PROSITE" id="PS00194">
    <property type="entry name" value="THIOREDOXIN_1"/>
    <property type="match status" value="3"/>
</dbReference>
<dbReference type="CDD" id="cd02997">
    <property type="entry name" value="PDI_a_PDIR"/>
    <property type="match status" value="2"/>
</dbReference>
<dbReference type="PROSITE" id="PS51352">
    <property type="entry name" value="THIOREDOXIN_2"/>
    <property type="match status" value="4"/>
</dbReference>
<proteinExistence type="inferred from homology"/>
<evidence type="ECO:0000256" key="1">
    <source>
        <dbReference type="ARBA" id="ARBA00006347"/>
    </source>
</evidence>
<name>A0A8K0CZL2_IGNLU</name>
<dbReference type="AlphaFoldDB" id="A0A8K0CZL2"/>
<accession>A0A8K0CZL2</accession>
<dbReference type="SUPFAM" id="SSF52833">
    <property type="entry name" value="Thioredoxin-like"/>
    <property type="match status" value="4"/>
</dbReference>
<comment type="similarity">
    <text evidence="1">Belongs to the protein disulfide isomerase family.</text>
</comment>
<feature type="domain" description="Thioredoxin" evidence="2">
    <location>
        <begin position="283"/>
        <end position="412"/>
    </location>
</feature>
<keyword evidence="4" id="KW-1185">Reference proteome</keyword>
<feature type="domain" description="Thioredoxin" evidence="2">
    <location>
        <begin position="165"/>
        <end position="282"/>
    </location>
</feature>
<dbReference type="OrthoDB" id="74910at2759"/>
<dbReference type="InterPro" id="IPR036249">
    <property type="entry name" value="Thioredoxin-like_sf"/>
</dbReference>
<dbReference type="PRINTS" id="PR00421">
    <property type="entry name" value="THIOREDOXIN"/>
</dbReference>
<dbReference type="InterPro" id="IPR046374">
    <property type="entry name" value="PDI_a_PDIR"/>
</dbReference>
<dbReference type="Proteomes" id="UP000801492">
    <property type="component" value="Unassembled WGS sequence"/>
</dbReference>
<evidence type="ECO:0000313" key="4">
    <source>
        <dbReference type="Proteomes" id="UP000801492"/>
    </source>
</evidence>
<protein>
    <recommendedName>
        <fullName evidence="2">Thioredoxin domain-containing protein</fullName>
    </recommendedName>
</protein>
<dbReference type="GO" id="GO:0006457">
    <property type="term" value="P:protein folding"/>
    <property type="evidence" value="ECO:0007669"/>
    <property type="project" value="TreeGrafter"/>
</dbReference>
<dbReference type="CDD" id="cd02961">
    <property type="entry name" value="PDI_a_family"/>
    <property type="match status" value="1"/>
</dbReference>
<gene>
    <name evidence="3" type="ORF">ILUMI_09512</name>
</gene>
<comment type="caution">
    <text evidence="3">The sequence shown here is derived from an EMBL/GenBank/DDBJ whole genome shotgun (WGS) entry which is preliminary data.</text>
</comment>
<dbReference type="PANTHER" id="PTHR45672:SF2">
    <property type="entry name" value="PROTEIN DISULFIDE-ISOMERASE A5"/>
    <property type="match status" value="1"/>
</dbReference>
<dbReference type="InterPro" id="IPR017937">
    <property type="entry name" value="Thioredoxin_CS"/>
</dbReference>
<dbReference type="EMBL" id="VTPC01004861">
    <property type="protein sequence ID" value="KAF2896663.1"/>
    <property type="molecule type" value="Genomic_DNA"/>
</dbReference>
<evidence type="ECO:0000313" key="3">
    <source>
        <dbReference type="EMBL" id="KAF2896663.1"/>
    </source>
</evidence>
<evidence type="ECO:0000259" key="2">
    <source>
        <dbReference type="PROSITE" id="PS51352"/>
    </source>
</evidence>
<dbReference type="Gene3D" id="3.40.30.10">
    <property type="entry name" value="Glutaredoxin"/>
    <property type="match status" value="5"/>
</dbReference>
<dbReference type="PANTHER" id="PTHR45672">
    <property type="entry name" value="PROTEIN DISULFIDE-ISOMERASE C17H9.14C-RELATED"/>
    <property type="match status" value="1"/>
</dbReference>
<dbReference type="Pfam" id="PF00085">
    <property type="entry name" value="Thioredoxin"/>
    <property type="match status" value="4"/>
</dbReference>
<dbReference type="GO" id="GO:0003756">
    <property type="term" value="F:protein disulfide isomerase activity"/>
    <property type="evidence" value="ECO:0007669"/>
    <property type="project" value="InterPro"/>
</dbReference>
<organism evidence="3 4">
    <name type="scientific">Ignelater luminosus</name>
    <name type="common">Cucubano</name>
    <name type="synonym">Pyrophorus luminosus</name>
    <dbReference type="NCBI Taxonomy" id="2038154"/>
    <lineage>
        <taxon>Eukaryota</taxon>
        <taxon>Metazoa</taxon>
        <taxon>Ecdysozoa</taxon>
        <taxon>Arthropoda</taxon>
        <taxon>Hexapoda</taxon>
        <taxon>Insecta</taxon>
        <taxon>Pterygota</taxon>
        <taxon>Neoptera</taxon>
        <taxon>Endopterygota</taxon>
        <taxon>Coleoptera</taxon>
        <taxon>Polyphaga</taxon>
        <taxon>Elateriformia</taxon>
        <taxon>Elateroidea</taxon>
        <taxon>Elateridae</taxon>
        <taxon>Agrypninae</taxon>
        <taxon>Pyrophorini</taxon>
        <taxon>Ignelater</taxon>
    </lineage>
</organism>
<feature type="domain" description="Thioredoxin" evidence="2">
    <location>
        <begin position="415"/>
        <end position="541"/>
    </location>
</feature>
<dbReference type="InterPro" id="IPR051063">
    <property type="entry name" value="PDI"/>
</dbReference>
<sequence>MCKKLKITPETYVLKHYKDGEFNKDYTRKETIISMVNFMRDPTGDLPWEEDDDSIDVVHIADAASLAKLIKKEQKPIMIMFYAPWCGFCRSLKPEYAAAAKELQGHSVLAAIDVNRPENAVIRTQYNITGFPTLFYYANGTMKHQYEGENKMNAIVTFMRNPEIAPVKVTEPEWSDTDSEVVHLSLNSFDPVIKEESSVLVMFYAPWCGHCKQMKPEYEKAAAKMKSEGVPGMLAAIDAVKETKILETYAIKGYPTIKYFSYGLFKFDINARDARSIVEFMKNPREPRAPPVEIPWPEEKSEVVHIINVDHLSAYKKRKKHALVMFYAPWCGHCKKTKPEFTKAAEVFKDSNKVGLGAVDCTSDKSRDLCILYNITGYPTFKYFGVFGKINKTYTGGRMAGDFVNFLTQPDKDTPPPPPPPPRKNEEFIIKSNNILILTKSNFKKEIGSSHLTLVLFYAPWCGHCKNMKAAYIQAADELKAEGFSGRLAALDSTEYTAIAEEYGVVGFPTIKLFANGKLVSNYKGDRSVEDFKKFVKHPNLPRKDEL</sequence>
<dbReference type="GO" id="GO:0005783">
    <property type="term" value="C:endoplasmic reticulum"/>
    <property type="evidence" value="ECO:0007669"/>
    <property type="project" value="TreeGrafter"/>
</dbReference>
<dbReference type="InterPro" id="IPR013766">
    <property type="entry name" value="Thioredoxin_domain"/>
</dbReference>